<dbReference type="Pfam" id="PF00743">
    <property type="entry name" value="FMO-like"/>
    <property type="match status" value="1"/>
</dbReference>
<dbReference type="RefSeq" id="WP_004601621.1">
    <property type="nucleotide sequence ID" value="NZ_HF541868.1"/>
</dbReference>
<keyword evidence="4 5" id="KW-0560">Oxidoreductase</keyword>
<dbReference type="OrthoDB" id="5168853at2"/>
<evidence type="ECO:0000256" key="3">
    <source>
        <dbReference type="ARBA" id="ARBA00022827"/>
    </source>
</evidence>
<dbReference type="HOGENOM" id="CLU_006937_7_1_11"/>
<dbReference type="AlphaFoldDB" id="I7LCJ3"/>
<proteinExistence type="inferred from homology"/>
<evidence type="ECO:0000313" key="5">
    <source>
        <dbReference type="EMBL" id="CCI84009.1"/>
    </source>
</evidence>
<dbReference type="EC" id="1.14.13.22" evidence="5"/>
<evidence type="ECO:0000256" key="2">
    <source>
        <dbReference type="ARBA" id="ARBA00022630"/>
    </source>
</evidence>
<dbReference type="GO" id="GO:0050661">
    <property type="term" value="F:NADP binding"/>
    <property type="evidence" value="ECO:0007669"/>
    <property type="project" value="InterPro"/>
</dbReference>
<dbReference type="InterPro" id="IPR020946">
    <property type="entry name" value="Flavin_mOase-like"/>
</dbReference>
<dbReference type="GO" id="GO:0018667">
    <property type="term" value="F:cyclohexanone monooxygenase activity"/>
    <property type="evidence" value="ECO:0007669"/>
    <property type="project" value="UniProtKB-EC"/>
</dbReference>
<reference evidence="5 8" key="1">
    <citation type="journal article" date="2012" name="J. Bacteriol.">
        <title>Draft Genome Sequence of Turicella otitidis ATCC 51513, Isolated from Middle Ear Fluid from a Child with Otitis Media.</title>
        <authorList>
            <person name="Brinkrolf K."/>
            <person name="Schneider J."/>
            <person name="Knecht M."/>
            <person name="Ruckert C."/>
            <person name="Tauch A."/>
        </authorList>
    </citation>
    <scope>NUCLEOTIDE SEQUENCE [LARGE SCALE GENOMIC DNA]</scope>
    <source>
        <strain evidence="5 8">ATCC 51513</strain>
    </source>
</reference>
<evidence type="ECO:0000313" key="6">
    <source>
        <dbReference type="EMBL" id="EJZ81323.1"/>
    </source>
</evidence>
<dbReference type="InterPro" id="IPR051209">
    <property type="entry name" value="FAD-bind_Monooxygenase_sf"/>
</dbReference>
<sequence>MTDTTSTTPTTTLDALIVGAGFSGLGQAAEFLRSGRENFLVLEKSDRLGGVWRDNTYPGAACDTPTPTYCFSYYPMVKATRLYAGQDEMIGYLNDFAEHFGLERFIRYGQAVSRAEWSEEDRAWYVATESGETYRARALVLGFGQLGVPKIPDFPGVESFEGDSFHSSRWDHSVDLAGKRVASIGAAASAIQYVPEVAKVASNLTVFQRSANYIMPRDPVIFSEEELREHEERPETFMKLRDEIFETREAEFSRVKKGTELAEKSAGIAIDHMRSQIDDPELQEKFVPDYEFGCKRILRSNDFYPTFNRDNVDLETSPIEEITPKGVRTADGVEHEFDVIVYGTGFQTQRSQGSTSVVGRDGIELDERWGDSPEAYLGIAVDGFPNMFVLFGPNTALNHHSVILMLEPQNRYVADAVERAVAHPETPLEVGAKTVHDFVEKTQKDLEGVAYSGSCSSWYKNSAGRVTTMWSGTVREYEDLVNPHDFSPYLKEDAAR</sequence>
<comment type="caution">
    <text evidence="5">The sequence shown here is derived from an EMBL/GenBank/DDBJ whole genome shotgun (WGS) entry which is preliminary data.</text>
</comment>
<dbReference type="GO" id="GO:0004499">
    <property type="term" value="F:N,N-dimethylaniline monooxygenase activity"/>
    <property type="evidence" value="ECO:0007669"/>
    <property type="project" value="InterPro"/>
</dbReference>
<keyword evidence="5" id="KW-0503">Monooxygenase</keyword>
<dbReference type="EMBL" id="CAJZ01000189">
    <property type="protein sequence ID" value="CCI84009.1"/>
    <property type="molecule type" value="Genomic_DNA"/>
</dbReference>
<organism evidence="5 8">
    <name type="scientific">Corynebacterium otitidis ATCC 51513</name>
    <dbReference type="NCBI Taxonomy" id="883169"/>
    <lineage>
        <taxon>Bacteria</taxon>
        <taxon>Bacillati</taxon>
        <taxon>Actinomycetota</taxon>
        <taxon>Actinomycetes</taxon>
        <taxon>Mycobacteriales</taxon>
        <taxon>Corynebacteriaceae</taxon>
        <taxon>Corynebacterium</taxon>
    </lineage>
</organism>
<keyword evidence="2" id="KW-0285">Flavoprotein</keyword>
<gene>
    <name evidence="5" type="primary">hapE</name>
    <name evidence="5" type="ORF">BN46_1287</name>
    <name evidence="6" type="ORF">HMPREF9719_01731</name>
</gene>
<evidence type="ECO:0000256" key="4">
    <source>
        <dbReference type="ARBA" id="ARBA00023002"/>
    </source>
</evidence>
<dbReference type="SUPFAM" id="SSF51905">
    <property type="entry name" value="FAD/NAD(P)-binding domain"/>
    <property type="match status" value="1"/>
</dbReference>
<dbReference type="PANTHER" id="PTHR42877:SF4">
    <property type="entry name" value="FAD_NAD(P)-BINDING DOMAIN-CONTAINING PROTEIN-RELATED"/>
    <property type="match status" value="1"/>
</dbReference>
<dbReference type="STRING" id="29321.AAV33_04760"/>
<evidence type="ECO:0000313" key="8">
    <source>
        <dbReference type="Proteomes" id="UP000011016"/>
    </source>
</evidence>
<dbReference type="InterPro" id="IPR036188">
    <property type="entry name" value="FAD/NAD-bd_sf"/>
</dbReference>
<protein>
    <submittedName>
        <fullName evidence="5">Flavin-containing monooxygenase FMO</fullName>
        <ecNumber evidence="5">1.14.13.22</ecNumber>
    </submittedName>
</protein>
<dbReference type="PANTHER" id="PTHR42877">
    <property type="entry name" value="L-ORNITHINE N(5)-MONOOXYGENASE-RELATED"/>
    <property type="match status" value="1"/>
</dbReference>
<dbReference type="Proteomes" id="UP000011016">
    <property type="component" value="Unassembled WGS sequence"/>
</dbReference>
<reference evidence="6 7" key="2">
    <citation type="submission" date="2012-08" db="EMBL/GenBank/DDBJ databases">
        <title>The Genome Sequence of Turicella otitidis ATCC 51513.</title>
        <authorList>
            <consortium name="The Broad Institute Genome Sequencing Platform"/>
            <person name="Earl A."/>
            <person name="Ward D."/>
            <person name="Feldgarden M."/>
            <person name="Gevers D."/>
            <person name="Huys G."/>
            <person name="Walker B."/>
            <person name="Young S.K."/>
            <person name="Zeng Q."/>
            <person name="Gargeya S."/>
            <person name="Fitzgerald M."/>
            <person name="Haas B."/>
            <person name="Abouelleil A."/>
            <person name="Alvarado L."/>
            <person name="Arachchi H.M."/>
            <person name="Berlin A.M."/>
            <person name="Chapman S.B."/>
            <person name="Goldberg J."/>
            <person name="Griggs A."/>
            <person name="Gujja S."/>
            <person name="Hansen M."/>
            <person name="Howarth C."/>
            <person name="Imamovic A."/>
            <person name="Larimer J."/>
            <person name="McCowen C."/>
            <person name="Montmayeur A."/>
            <person name="Murphy C."/>
            <person name="Neiman D."/>
            <person name="Pearson M."/>
            <person name="Priest M."/>
            <person name="Roberts A."/>
            <person name="Saif S."/>
            <person name="Shea T."/>
            <person name="Sisk P."/>
            <person name="Sykes S."/>
            <person name="Wortman J."/>
            <person name="Nusbaum C."/>
            <person name="Birren B."/>
        </authorList>
    </citation>
    <scope>NUCLEOTIDE SEQUENCE [LARGE SCALE GENOMIC DNA]</scope>
    <source>
        <strain evidence="6 7">ATCC 51513</strain>
    </source>
</reference>
<dbReference type="eggNOG" id="COG2072">
    <property type="taxonomic scope" value="Bacteria"/>
</dbReference>
<name>I7LCJ3_9CORY</name>
<dbReference type="EMBL" id="AHAE01000082">
    <property type="protein sequence ID" value="EJZ81323.1"/>
    <property type="molecule type" value="Genomic_DNA"/>
</dbReference>
<evidence type="ECO:0000256" key="1">
    <source>
        <dbReference type="ARBA" id="ARBA00010139"/>
    </source>
</evidence>
<keyword evidence="7" id="KW-1185">Reference proteome</keyword>
<keyword evidence="3" id="KW-0274">FAD</keyword>
<dbReference type="GO" id="GO:0050660">
    <property type="term" value="F:flavin adenine dinucleotide binding"/>
    <property type="evidence" value="ECO:0007669"/>
    <property type="project" value="InterPro"/>
</dbReference>
<dbReference type="PATRIC" id="fig|883169.3.peg.1668"/>
<dbReference type="Gene3D" id="3.50.50.60">
    <property type="entry name" value="FAD/NAD(P)-binding domain"/>
    <property type="match status" value="2"/>
</dbReference>
<comment type="similarity">
    <text evidence="1">Belongs to the FAD-binding monooxygenase family.</text>
</comment>
<dbReference type="Proteomes" id="UP000006078">
    <property type="component" value="Unassembled WGS sequence"/>
</dbReference>
<accession>I7LCJ3</accession>
<evidence type="ECO:0000313" key="7">
    <source>
        <dbReference type="Proteomes" id="UP000006078"/>
    </source>
</evidence>